<proteinExistence type="predicted"/>
<comment type="caution">
    <text evidence="2">The sequence shown here is derived from an EMBL/GenBank/DDBJ whole genome shotgun (WGS) entry which is preliminary data.</text>
</comment>
<evidence type="ECO:0000313" key="2">
    <source>
        <dbReference type="EMBL" id="KAK6988051.1"/>
    </source>
</evidence>
<feature type="region of interest" description="Disordered" evidence="1">
    <location>
        <begin position="1"/>
        <end position="29"/>
    </location>
</feature>
<name>A0AAV9ZNH6_9AGAR</name>
<evidence type="ECO:0000256" key="1">
    <source>
        <dbReference type="SAM" id="MobiDB-lite"/>
    </source>
</evidence>
<reference evidence="2 3" key="1">
    <citation type="journal article" date="2024" name="J Genomics">
        <title>Draft genome sequencing and assembly of Favolaschia claudopus CIRM-BRFM 2984 isolated from oak limbs.</title>
        <authorList>
            <person name="Navarro D."/>
            <person name="Drula E."/>
            <person name="Chaduli D."/>
            <person name="Cazenave R."/>
            <person name="Ahrendt S."/>
            <person name="Wang J."/>
            <person name="Lipzen A."/>
            <person name="Daum C."/>
            <person name="Barry K."/>
            <person name="Grigoriev I.V."/>
            <person name="Favel A."/>
            <person name="Rosso M.N."/>
            <person name="Martin F."/>
        </authorList>
    </citation>
    <scope>NUCLEOTIDE SEQUENCE [LARGE SCALE GENOMIC DNA]</scope>
    <source>
        <strain evidence="2 3">CIRM-BRFM 2984</strain>
    </source>
</reference>
<accession>A0AAV9ZNH6</accession>
<gene>
    <name evidence="2" type="ORF">R3P38DRAFT_2574013</name>
</gene>
<evidence type="ECO:0000313" key="3">
    <source>
        <dbReference type="Proteomes" id="UP001362999"/>
    </source>
</evidence>
<dbReference type="AlphaFoldDB" id="A0AAV9ZNH6"/>
<protein>
    <submittedName>
        <fullName evidence="2">Uncharacterized protein</fullName>
    </submittedName>
</protein>
<dbReference type="Proteomes" id="UP001362999">
    <property type="component" value="Unassembled WGS sequence"/>
</dbReference>
<organism evidence="2 3">
    <name type="scientific">Favolaschia claudopus</name>
    <dbReference type="NCBI Taxonomy" id="2862362"/>
    <lineage>
        <taxon>Eukaryota</taxon>
        <taxon>Fungi</taxon>
        <taxon>Dikarya</taxon>
        <taxon>Basidiomycota</taxon>
        <taxon>Agaricomycotina</taxon>
        <taxon>Agaricomycetes</taxon>
        <taxon>Agaricomycetidae</taxon>
        <taxon>Agaricales</taxon>
        <taxon>Marasmiineae</taxon>
        <taxon>Mycenaceae</taxon>
        <taxon>Favolaschia</taxon>
    </lineage>
</organism>
<sequence>MSAASHTKSTPDFHVPSSGIIQPLGDSESSHNADLALPAVKPHTASRISRCIHSLRPPLASIPLYSSHLFEGATGFKIAGGHFASGNVTVNNYVSVKWQQPNSASTQISCFVDDTFSESEIYCKQLIRQKRGFPLYDPKPRRNLTPEYRESGVAIGDVGRITAEGAFDFFFNIYLPAEHPINNHNVPENFYPLAPFDPLDVYDQEHLEGSHVSTSSVQRMDPGIFPGGDFILGCQAPQGAVLALPDGSHLQKLENLEAVREYAAANAEGWFTYINGPRGRRLTGPIYLITGCEKASSWGMATFHSVTNSPDFQLSFRPIVAGKYRWTGNSAQKKFYDPTPLLEPCANQTLFLHGFSISLATGIWARFSQTIRIGEADDSSFQIGNSLGRSAAQGSSITSQFLSFFQGGTSGNDYGGQSRNVAFHPSSLINDYLIKKIPNARVVISHDDNWRDVFEEENSAVQIQTIGGFIEKIEEQNDIVESNGGSYLKIQILFTPSHD</sequence>
<dbReference type="EMBL" id="JAWWNJ010000126">
    <property type="protein sequence ID" value="KAK6988051.1"/>
    <property type="molecule type" value="Genomic_DNA"/>
</dbReference>
<feature type="compositionally biased region" description="Polar residues" evidence="1">
    <location>
        <begin position="1"/>
        <end position="10"/>
    </location>
</feature>
<keyword evidence="3" id="KW-1185">Reference proteome</keyword>